<keyword evidence="3" id="KW-1185">Reference proteome</keyword>
<evidence type="ECO:0000259" key="1">
    <source>
        <dbReference type="Pfam" id="PF21882"/>
    </source>
</evidence>
<protein>
    <recommendedName>
        <fullName evidence="1">Putative tail fiber protein gp53-like C-terminal domain-containing protein</fullName>
    </recommendedName>
</protein>
<accession>A0ABV6JQ99</accession>
<feature type="domain" description="Putative tail fiber protein gp53-like C-terminal" evidence="1">
    <location>
        <begin position="95"/>
        <end position="148"/>
    </location>
</feature>
<dbReference type="Proteomes" id="UP001589865">
    <property type="component" value="Unassembled WGS sequence"/>
</dbReference>
<proteinExistence type="predicted"/>
<evidence type="ECO:0000313" key="2">
    <source>
        <dbReference type="EMBL" id="MFC0407907.1"/>
    </source>
</evidence>
<dbReference type="RefSeq" id="WP_377043638.1">
    <property type="nucleotide sequence ID" value="NZ_JBHLUN010000005.1"/>
</dbReference>
<reference evidence="2 3" key="1">
    <citation type="submission" date="2024-09" db="EMBL/GenBank/DDBJ databases">
        <authorList>
            <person name="Sun Q."/>
            <person name="Mori K."/>
        </authorList>
    </citation>
    <scope>NUCLEOTIDE SEQUENCE [LARGE SCALE GENOMIC DNA]</scope>
    <source>
        <strain evidence="2 3">TBRC 5777</strain>
    </source>
</reference>
<dbReference type="Pfam" id="PF21882">
    <property type="entry name" value="Gp53-like_C"/>
    <property type="match status" value="1"/>
</dbReference>
<dbReference type="Gene3D" id="2.60.40.3940">
    <property type="match status" value="1"/>
</dbReference>
<evidence type="ECO:0000313" key="3">
    <source>
        <dbReference type="Proteomes" id="UP001589865"/>
    </source>
</evidence>
<sequence length="183" mass="18806">MHRIDSAGAATSLPAPAAAGTAGYWTKGDPVSGVQATVIDPDWLNSVQEELLAVLVAGAITPSKTNRAQLLAALYGLFPGMASTGRALTNPGYIRLPGGLILQWVRNKTATADSSGAASNTWAYPVTFPTAVLGYSYTATNESTGTDVGRVQALAPNLSYHQLLHLGAPSGAAIAFSGFIVGY</sequence>
<dbReference type="EMBL" id="JBHLUN010000005">
    <property type="protein sequence ID" value="MFC0407907.1"/>
    <property type="molecule type" value="Genomic_DNA"/>
</dbReference>
<dbReference type="InterPro" id="IPR054075">
    <property type="entry name" value="Gp53-like_C"/>
</dbReference>
<gene>
    <name evidence="2" type="ORF">ACFFGY_06570</name>
</gene>
<organism evidence="2 3">
    <name type="scientific">Roseomonas elaeocarpi</name>
    <dbReference type="NCBI Taxonomy" id="907779"/>
    <lineage>
        <taxon>Bacteria</taxon>
        <taxon>Pseudomonadati</taxon>
        <taxon>Pseudomonadota</taxon>
        <taxon>Alphaproteobacteria</taxon>
        <taxon>Acetobacterales</taxon>
        <taxon>Roseomonadaceae</taxon>
        <taxon>Roseomonas</taxon>
    </lineage>
</organism>
<comment type="caution">
    <text evidence="2">The sequence shown here is derived from an EMBL/GenBank/DDBJ whole genome shotgun (WGS) entry which is preliminary data.</text>
</comment>
<name>A0ABV6JQ99_9PROT</name>